<dbReference type="PROSITE" id="PS01081">
    <property type="entry name" value="HTH_TETR_1"/>
    <property type="match status" value="1"/>
</dbReference>
<feature type="DNA-binding region" description="H-T-H motif" evidence="4">
    <location>
        <begin position="35"/>
        <end position="54"/>
    </location>
</feature>
<evidence type="ECO:0000313" key="6">
    <source>
        <dbReference type="EMBL" id="THD73906.1"/>
    </source>
</evidence>
<dbReference type="PROSITE" id="PS50977">
    <property type="entry name" value="HTH_TETR_2"/>
    <property type="match status" value="1"/>
</dbReference>
<dbReference type="AlphaFoldDB" id="A0A4S3MBK3"/>
<evidence type="ECO:0000259" key="5">
    <source>
        <dbReference type="PROSITE" id="PS50977"/>
    </source>
</evidence>
<sequence length="206" mass="23460">MDQAEKPIIRTGRKFEQVLEGAREIFMRDGFEGASVDDIARAAGVSKATLYSYFPDKRLLFMEVAQTECNRQANESMDLVDRHAPVRQVLEFGARRMVQILTSDFSQQMFRVCVAESERFPELGRKFYESGPATGRRHIMDYLKEAAQRGEVAIEDIELAADQFMELCKADLFVKMVFGIRNSFTPVEIDRVVMGAVDTFMARYGA</sequence>
<dbReference type="InterPro" id="IPR001647">
    <property type="entry name" value="HTH_TetR"/>
</dbReference>
<dbReference type="Proteomes" id="UP000306113">
    <property type="component" value="Unassembled WGS sequence"/>
</dbReference>
<evidence type="ECO:0000256" key="2">
    <source>
        <dbReference type="ARBA" id="ARBA00023125"/>
    </source>
</evidence>
<gene>
    <name evidence="6" type="ORF">E7681_09850</name>
</gene>
<dbReference type="SUPFAM" id="SSF46689">
    <property type="entry name" value="Homeodomain-like"/>
    <property type="match status" value="1"/>
</dbReference>
<dbReference type="EMBL" id="SSMD01000004">
    <property type="protein sequence ID" value="THD73906.1"/>
    <property type="molecule type" value="Genomic_DNA"/>
</dbReference>
<comment type="caution">
    <text evidence="6">The sequence shown here is derived from an EMBL/GenBank/DDBJ whole genome shotgun (WGS) entry which is preliminary data.</text>
</comment>
<dbReference type="PANTHER" id="PTHR30055">
    <property type="entry name" value="HTH-TYPE TRANSCRIPTIONAL REGULATOR RUTR"/>
    <property type="match status" value="1"/>
</dbReference>
<evidence type="ECO:0000256" key="4">
    <source>
        <dbReference type="PROSITE-ProRule" id="PRU00335"/>
    </source>
</evidence>
<dbReference type="GO" id="GO:0003700">
    <property type="term" value="F:DNA-binding transcription factor activity"/>
    <property type="evidence" value="ECO:0007669"/>
    <property type="project" value="TreeGrafter"/>
</dbReference>
<dbReference type="InterPro" id="IPR036271">
    <property type="entry name" value="Tet_transcr_reg_TetR-rel_C_sf"/>
</dbReference>
<evidence type="ECO:0000256" key="1">
    <source>
        <dbReference type="ARBA" id="ARBA00023015"/>
    </source>
</evidence>
<dbReference type="SUPFAM" id="SSF48498">
    <property type="entry name" value="Tetracyclin repressor-like, C-terminal domain"/>
    <property type="match status" value="1"/>
</dbReference>
<name>A0A4S3MBK3_9RHOB</name>
<keyword evidence="2 4" id="KW-0238">DNA-binding</keyword>
<dbReference type="InterPro" id="IPR023772">
    <property type="entry name" value="DNA-bd_HTH_TetR-type_CS"/>
</dbReference>
<reference evidence="6 7" key="1">
    <citation type="submission" date="2019-04" db="EMBL/GenBank/DDBJ databases">
        <title>Draft genome sequence of Youngimonas vesicularis.</title>
        <authorList>
            <person name="Hameed A."/>
        </authorList>
    </citation>
    <scope>NUCLEOTIDE SEQUENCE [LARGE SCALE GENOMIC DNA]</scope>
    <source>
        <strain evidence="6 7">CC-AMW-E</strain>
    </source>
</reference>
<evidence type="ECO:0000256" key="3">
    <source>
        <dbReference type="ARBA" id="ARBA00023163"/>
    </source>
</evidence>
<dbReference type="PRINTS" id="PR00455">
    <property type="entry name" value="HTHTETR"/>
</dbReference>
<dbReference type="RefSeq" id="WP_136339117.1">
    <property type="nucleotide sequence ID" value="NZ_SSMD01000004.1"/>
</dbReference>
<dbReference type="Pfam" id="PF00440">
    <property type="entry name" value="TetR_N"/>
    <property type="match status" value="1"/>
</dbReference>
<dbReference type="InterPro" id="IPR009057">
    <property type="entry name" value="Homeodomain-like_sf"/>
</dbReference>
<dbReference type="Pfam" id="PF14246">
    <property type="entry name" value="TetR_C_7"/>
    <property type="match status" value="1"/>
</dbReference>
<feature type="domain" description="HTH tetR-type" evidence="5">
    <location>
        <begin position="12"/>
        <end position="72"/>
    </location>
</feature>
<dbReference type="PANTHER" id="PTHR30055:SF146">
    <property type="entry name" value="HTH-TYPE TRANSCRIPTIONAL DUAL REGULATOR CECR"/>
    <property type="match status" value="1"/>
</dbReference>
<evidence type="ECO:0000313" key="7">
    <source>
        <dbReference type="Proteomes" id="UP000306113"/>
    </source>
</evidence>
<dbReference type="InterPro" id="IPR039536">
    <property type="entry name" value="TetR_C_Proteobacteria"/>
</dbReference>
<protein>
    <submittedName>
        <fullName evidence="6">TetR/AcrR family transcriptional regulator</fullName>
    </submittedName>
</protein>
<dbReference type="GO" id="GO:0000976">
    <property type="term" value="F:transcription cis-regulatory region binding"/>
    <property type="evidence" value="ECO:0007669"/>
    <property type="project" value="TreeGrafter"/>
</dbReference>
<dbReference type="Gene3D" id="1.10.10.60">
    <property type="entry name" value="Homeodomain-like"/>
    <property type="match status" value="1"/>
</dbReference>
<organism evidence="6 7">
    <name type="scientific">Thalassobius vesicularis</name>
    <dbReference type="NCBI Taxonomy" id="1294297"/>
    <lineage>
        <taxon>Bacteria</taxon>
        <taxon>Pseudomonadati</taxon>
        <taxon>Pseudomonadota</taxon>
        <taxon>Alphaproteobacteria</taxon>
        <taxon>Rhodobacterales</taxon>
        <taxon>Roseobacteraceae</taxon>
        <taxon>Thalassovita</taxon>
    </lineage>
</organism>
<keyword evidence="7" id="KW-1185">Reference proteome</keyword>
<dbReference type="OrthoDB" id="9816431at2"/>
<proteinExistence type="predicted"/>
<accession>A0A4S3MBK3</accession>
<dbReference type="Gene3D" id="1.10.357.10">
    <property type="entry name" value="Tetracycline Repressor, domain 2"/>
    <property type="match status" value="1"/>
</dbReference>
<dbReference type="InterPro" id="IPR050109">
    <property type="entry name" value="HTH-type_TetR-like_transc_reg"/>
</dbReference>
<keyword evidence="1" id="KW-0805">Transcription regulation</keyword>
<keyword evidence="3" id="KW-0804">Transcription</keyword>
<dbReference type="FunFam" id="1.10.10.60:FF:000141">
    <property type="entry name" value="TetR family transcriptional regulator"/>
    <property type="match status" value="1"/>
</dbReference>